<gene>
    <name evidence="1" type="ORF">D8780_15660</name>
</gene>
<keyword evidence="2" id="KW-1185">Reference proteome</keyword>
<sequence>MRFSTGGTGGNCFSCEWSYGEGIITPDTPRVFEEFLASSGVGHVLYLNSTGGSLAAGLELGRMFRQEGIAVAIGFRESRDDELSSDQVRATNARCLSACAYAFLGGERRSLSSEASLGFHQFADEPLDAETVTISGLDQLVRSAREQYNTGLIVDYILEMGISADLYPLAAEAPPDEFRYISDVEAINLNIDNSEDAAEKWNAVPFGDRGLIAEMQTSRTGRQFRLYCAGQGQHHLTVLLPTGTWSDVEDLGRRYERMGKYLTIHTQDASVDVTIDDVVSMSQTGRTVVVTKVSPEGARKLAAAELFDVRTEDHFTRADEAAFYDVFEVPRIAGQQDVARAVLRLCI</sequence>
<accession>A0A3L7J2V0</accession>
<dbReference type="InterPro" id="IPR029045">
    <property type="entry name" value="ClpP/crotonase-like_dom_sf"/>
</dbReference>
<proteinExistence type="predicted"/>
<dbReference type="Proteomes" id="UP000281094">
    <property type="component" value="Unassembled WGS sequence"/>
</dbReference>
<protein>
    <submittedName>
        <fullName evidence="1">Uncharacterized protein</fullName>
    </submittedName>
</protein>
<comment type="caution">
    <text evidence="1">The sequence shown here is derived from an EMBL/GenBank/DDBJ whole genome shotgun (WGS) entry which is preliminary data.</text>
</comment>
<dbReference type="EMBL" id="RCWN01000004">
    <property type="protein sequence ID" value="RLQ84847.1"/>
    <property type="molecule type" value="Genomic_DNA"/>
</dbReference>
<dbReference type="Gene3D" id="3.90.226.10">
    <property type="entry name" value="2-enoyl-CoA Hydratase, Chain A, domain 1"/>
    <property type="match status" value="1"/>
</dbReference>
<evidence type="ECO:0000313" key="2">
    <source>
        <dbReference type="Proteomes" id="UP000281094"/>
    </source>
</evidence>
<dbReference type="AlphaFoldDB" id="A0A3L7J2V0"/>
<dbReference type="SUPFAM" id="SSF52096">
    <property type="entry name" value="ClpP/crotonase"/>
    <property type="match status" value="1"/>
</dbReference>
<organism evidence="1 2">
    <name type="scientific">Notoacmeibacter ruber</name>
    <dbReference type="NCBI Taxonomy" id="2670375"/>
    <lineage>
        <taxon>Bacteria</taxon>
        <taxon>Pseudomonadati</taxon>
        <taxon>Pseudomonadota</taxon>
        <taxon>Alphaproteobacteria</taxon>
        <taxon>Hyphomicrobiales</taxon>
        <taxon>Notoacmeibacteraceae</taxon>
        <taxon>Notoacmeibacter</taxon>
    </lineage>
</organism>
<name>A0A3L7J2V0_9HYPH</name>
<reference evidence="1 2" key="1">
    <citation type="submission" date="2018-10" db="EMBL/GenBank/DDBJ databases">
        <title>Notoacmeibacter sp. M2BS9Y-3-1, whole genome shotgun sequence.</title>
        <authorList>
            <person name="Tuo L."/>
        </authorList>
    </citation>
    <scope>NUCLEOTIDE SEQUENCE [LARGE SCALE GENOMIC DNA]</scope>
    <source>
        <strain evidence="1 2">M2BS9Y-3-1</strain>
    </source>
</reference>
<evidence type="ECO:0000313" key="1">
    <source>
        <dbReference type="EMBL" id="RLQ84847.1"/>
    </source>
</evidence>